<evidence type="ECO:0000313" key="8">
    <source>
        <dbReference type="EMBL" id="MDN0023561.1"/>
    </source>
</evidence>
<dbReference type="Proteomes" id="UP001168478">
    <property type="component" value="Unassembled WGS sequence"/>
</dbReference>
<dbReference type="PANTHER" id="PTHR33885:SF3">
    <property type="entry name" value="PHAGE SHOCK PROTEIN C"/>
    <property type="match status" value="1"/>
</dbReference>
<evidence type="ECO:0000313" key="9">
    <source>
        <dbReference type="EMBL" id="MDN0026155.1"/>
    </source>
</evidence>
<evidence type="ECO:0000313" key="10">
    <source>
        <dbReference type="Proteomes" id="UP001167831"/>
    </source>
</evidence>
<accession>A0AAW7JT49</accession>
<gene>
    <name evidence="8" type="ORF">QVN81_11115</name>
    <name evidence="9" type="ORF">QVN84_11600</name>
</gene>
<dbReference type="Proteomes" id="UP001167831">
    <property type="component" value="Unassembled WGS sequence"/>
</dbReference>
<organism evidence="9 11">
    <name type="scientific">Leyella lascolaii</name>
    <dbReference type="NCBI Taxonomy" id="1776379"/>
    <lineage>
        <taxon>Bacteria</taxon>
        <taxon>Pseudomonadati</taxon>
        <taxon>Bacteroidota</taxon>
        <taxon>Bacteroidia</taxon>
        <taxon>Bacteroidales</taxon>
        <taxon>Prevotellaceae</taxon>
        <taxon>Leyella</taxon>
    </lineage>
</organism>
<protein>
    <submittedName>
        <fullName evidence="9">PspC domain-containing protein</fullName>
    </submittedName>
</protein>
<proteinExistence type="predicted"/>
<keyword evidence="5 6" id="KW-0472">Membrane</keyword>
<dbReference type="RefSeq" id="WP_021993413.1">
    <property type="nucleotide sequence ID" value="NZ_CALUKV010000015.1"/>
</dbReference>
<comment type="subcellular location">
    <subcellularLocation>
        <location evidence="1">Cell membrane</location>
        <topology evidence="1">Single-pass membrane protein</topology>
    </subcellularLocation>
</comment>
<evidence type="ECO:0000256" key="4">
    <source>
        <dbReference type="ARBA" id="ARBA00022989"/>
    </source>
</evidence>
<evidence type="ECO:0000256" key="6">
    <source>
        <dbReference type="SAM" id="Phobius"/>
    </source>
</evidence>
<keyword evidence="4 6" id="KW-1133">Transmembrane helix</keyword>
<dbReference type="PANTHER" id="PTHR33885">
    <property type="entry name" value="PHAGE SHOCK PROTEIN C"/>
    <property type="match status" value="1"/>
</dbReference>
<evidence type="ECO:0000256" key="1">
    <source>
        <dbReference type="ARBA" id="ARBA00004162"/>
    </source>
</evidence>
<evidence type="ECO:0000256" key="3">
    <source>
        <dbReference type="ARBA" id="ARBA00022692"/>
    </source>
</evidence>
<dbReference type="EMBL" id="JAUEIF010000013">
    <property type="protein sequence ID" value="MDN0026155.1"/>
    <property type="molecule type" value="Genomic_DNA"/>
</dbReference>
<dbReference type="GO" id="GO:0005886">
    <property type="term" value="C:plasma membrane"/>
    <property type="evidence" value="ECO:0007669"/>
    <property type="project" value="UniProtKB-SubCell"/>
</dbReference>
<dbReference type="InterPro" id="IPR007168">
    <property type="entry name" value="Phageshock_PspC_N"/>
</dbReference>
<sequence length="66" mass="7517">MTGRKLYLSDTDKKIAGVCGGLADYLDIDATIIRIIWFVAAFFYGTGFILYLAFWLIVPRERNIIP</sequence>
<keyword evidence="2" id="KW-1003">Cell membrane</keyword>
<evidence type="ECO:0000259" key="7">
    <source>
        <dbReference type="Pfam" id="PF04024"/>
    </source>
</evidence>
<keyword evidence="3 6" id="KW-0812">Transmembrane</keyword>
<evidence type="ECO:0000256" key="5">
    <source>
        <dbReference type="ARBA" id="ARBA00023136"/>
    </source>
</evidence>
<dbReference type="AlphaFoldDB" id="A0AAW7JT49"/>
<evidence type="ECO:0000256" key="2">
    <source>
        <dbReference type="ARBA" id="ARBA00022475"/>
    </source>
</evidence>
<dbReference type="InterPro" id="IPR052027">
    <property type="entry name" value="PspC"/>
</dbReference>
<name>A0AAW7JT49_9BACT</name>
<keyword evidence="10" id="KW-1185">Reference proteome</keyword>
<evidence type="ECO:0000313" key="11">
    <source>
        <dbReference type="Proteomes" id="UP001168478"/>
    </source>
</evidence>
<feature type="transmembrane region" description="Helical" evidence="6">
    <location>
        <begin position="35"/>
        <end position="58"/>
    </location>
</feature>
<dbReference type="Pfam" id="PF04024">
    <property type="entry name" value="PspC"/>
    <property type="match status" value="1"/>
</dbReference>
<reference evidence="9" key="2">
    <citation type="submission" date="2023-08" db="EMBL/GenBank/DDBJ databases">
        <title>Identification and characterization of horizontal gene transfer across gut microbiota members of farm animals based on homology search.</title>
        <authorList>
            <person name="Schwarzerova J."/>
            <person name="Nykrynova M."/>
            <person name="Jureckova K."/>
            <person name="Cejkova D."/>
            <person name="Rychlik I."/>
        </authorList>
    </citation>
    <scope>NUCLEOTIDE SEQUENCE</scope>
    <source>
        <strain evidence="9">ET15</strain>
        <strain evidence="8">ET37</strain>
    </source>
</reference>
<dbReference type="EMBL" id="JAUEIE010000013">
    <property type="protein sequence ID" value="MDN0023561.1"/>
    <property type="molecule type" value="Genomic_DNA"/>
</dbReference>
<feature type="domain" description="Phage shock protein PspC N-terminal" evidence="7">
    <location>
        <begin position="4"/>
        <end position="61"/>
    </location>
</feature>
<reference evidence="9" key="1">
    <citation type="submission" date="2023-06" db="EMBL/GenBank/DDBJ databases">
        <authorList>
            <person name="Zeman M."/>
            <person name="Kubasova T."/>
            <person name="Jahodarova E."/>
            <person name="Nykrynova M."/>
            <person name="Rychlik I."/>
        </authorList>
    </citation>
    <scope>NUCLEOTIDE SEQUENCE</scope>
    <source>
        <strain evidence="9">ET15</strain>
        <strain evidence="8">ET37</strain>
    </source>
</reference>
<comment type="caution">
    <text evidence="9">The sequence shown here is derived from an EMBL/GenBank/DDBJ whole genome shotgun (WGS) entry which is preliminary data.</text>
</comment>